<gene>
    <name evidence="1" type="ORF">BBRV_LOCUS91958</name>
</gene>
<dbReference type="EMBL" id="CADCXW020000327">
    <property type="protein sequence ID" value="CAD1569046.1"/>
    <property type="molecule type" value="Genomic_DNA"/>
</dbReference>
<sequence>MGFFKRATKEEIEEAIANDDGNRDTNRLSDVTL</sequence>
<organism evidence="1">
    <name type="scientific">Bracon brevicornis</name>
    <dbReference type="NCBI Taxonomy" id="1563983"/>
    <lineage>
        <taxon>Eukaryota</taxon>
        <taxon>Metazoa</taxon>
        <taxon>Ecdysozoa</taxon>
        <taxon>Arthropoda</taxon>
        <taxon>Hexapoda</taxon>
        <taxon>Insecta</taxon>
        <taxon>Pterygota</taxon>
        <taxon>Neoptera</taxon>
        <taxon>Endopterygota</taxon>
        <taxon>Hymenoptera</taxon>
        <taxon>Apocrita</taxon>
        <taxon>Ichneumonoidea</taxon>
        <taxon>Braconidae</taxon>
        <taxon>Braconinae</taxon>
        <taxon>Bracon</taxon>
    </lineage>
</organism>
<accession>A0A6V7L1K4</accession>
<name>A0A6V7L1K4_9HYME</name>
<dbReference type="AlphaFoldDB" id="A0A6V7L1K4"/>
<reference evidence="1" key="1">
    <citation type="submission" date="2020-07" db="EMBL/GenBank/DDBJ databases">
        <authorList>
            <person name="Ferguson B K."/>
        </authorList>
    </citation>
    <scope>NUCLEOTIDE SEQUENCE</scope>
    <source>
        <strain evidence="1">L06</strain>
    </source>
</reference>
<proteinExistence type="predicted"/>
<protein>
    <submittedName>
        <fullName evidence="1">Uncharacterized protein</fullName>
    </submittedName>
</protein>
<evidence type="ECO:0000313" key="1">
    <source>
        <dbReference type="EMBL" id="CAD1569046.1"/>
    </source>
</evidence>